<evidence type="ECO:0000313" key="5">
    <source>
        <dbReference type="RefSeq" id="XP_006821608.1"/>
    </source>
</evidence>
<dbReference type="InterPro" id="IPR001357">
    <property type="entry name" value="BRCT_dom"/>
</dbReference>
<feature type="domain" description="BRCT" evidence="3">
    <location>
        <begin position="405"/>
        <end position="490"/>
    </location>
</feature>
<evidence type="ECO:0000256" key="1">
    <source>
        <dbReference type="ARBA" id="ARBA00022737"/>
    </source>
</evidence>
<sequence>VAVNLGKPVMLPEWVEASWERSKTRYYIQATDEEFSEFICPPFKGCVVCVTGLDRQKRKDIITLVEENGGTYSGELIQTKCTHLIVDSPTGQKYVFAKKWKIICVTSKWLYDSVAKNTCLDETLYPVEKENGENVEFVRPTSTPKRMSRQVKLSSTDSMGMADISNISVSSVALVNDTVMSLDLTTHTDNMFLDGCKIYLCGFTNEEMDKLQRIINIGGGSRFKQLLPSVSHVVMGPKDKNTIKTITQEKFRLYVVTEQWLVDSYNQGKKLEEKDYECFDTSSLDQDEEHMNSSVVQKKTNEVKEKRSAKEDIDITCVEDDDTTLMEMYLPQNTDEEQIPHPEQNADADVTLEHVPMTTKDGEDDDVTFKNLPDNNDPDDGDETMEPGGGEEVKDEEEEQEEEIMEGGMFSGKSFIIDGFPEEQTAVCVELVEQMGGKVKTDISHDPADYCIVPTIGNYDNLDGTTMVTNCWLQMCMENEEFLPVDSNEFFTPIAIPDDCHPLDGCVLSISQFAGTERECLFHICEYLGAVVQDYFVRKARKGVLANTHLILQEPQGSKYEGALKWKLPTVSKGWILECARVGERVSEADYIKKKI</sequence>
<feature type="region of interest" description="Disordered" evidence="2">
    <location>
        <begin position="357"/>
        <end position="402"/>
    </location>
</feature>
<dbReference type="CDD" id="cd17749">
    <property type="entry name" value="BRCT_TopBP1_rpt4"/>
    <property type="match status" value="1"/>
</dbReference>
<dbReference type="PANTHER" id="PTHR13561:SF20">
    <property type="entry name" value="DNA TOPOISOMERASE 2-BINDING PROTEIN 1"/>
    <property type="match status" value="1"/>
</dbReference>
<dbReference type="Pfam" id="PF12738">
    <property type="entry name" value="PTCB-BRCT"/>
    <property type="match status" value="2"/>
</dbReference>
<keyword evidence="1" id="KW-0677">Repeat</keyword>
<dbReference type="SUPFAM" id="SSF52113">
    <property type="entry name" value="BRCT domain"/>
    <property type="match status" value="4"/>
</dbReference>
<dbReference type="CDD" id="cd17718">
    <property type="entry name" value="BRCT_TopBP1_rpt3"/>
    <property type="match status" value="1"/>
</dbReference>
<feature type="non-terminal residue" evidence="5">
    <location>
        <position position="1"/>
    </location>
</feature>
<evidence type="ECO:0000256" key="2">
    <source>
        <dbReference type="SAM" id="MobiDB-lite"/>
    </source>
</evidence>
<dbReference type="Pfam" id="PF00533">
    <property type="entry name" value="BRCT"/>
    <property type="match status" value="1"/>
</dbReference>
<dbReference type="PANTHER" id="PTHR13561">
    <property type="entry name" value="DNA REPLICATION REGULATOR DPB11-RELATED"/>
    <property type="match status" value="1"/>
</dbReference>
<feature type="compositionally biased region" description="Acidic residues" evidence="2">
    <location>
        <begin position="393"/>
        <end position="402"/>
    </location>
</feature>
<dbReference type="Gene3D" id="3.40.50.10190">
    <property type="entry name" value="BRCT domain"/>
    <property type="match status" value="4"/>
</dbReference>
<feature type="domain" description="BRCT" evidence="3">
    <location>
        <begin position="188"/>
        <end position="278"/>
    </location>
</feature>
<gene>
    <name evidence="5" type="primary">LOC102805395</name>
</gene>
<feature type="domain" description="BRCT" evidence="3">
    <location>
        <begin position="498"/>
        <end position="593"/>
    </location>
</feature>
<proteinExistence type="predicted"/>
<dbReference type="GeneID" id="102805395"/>
<dbReference type="InterPro" id="IPR036420">
    <property type="entry name" value="BRCT_dom_sf"/>
</dbReference>
<evidence type="ECO:0000313" key="4">
    <source>
        <dbReference type="Proteomes" id="UP000694865"/>
    </source>
</evidence>
<accession>A0ABM0MNL7</accession>
<dbReference type="RefSeq" id="XP_006821608.1">
    <property type="nucleotide sequence ID" value="XM_006821545.1"/>
</dbReference>
<dbReference type="InterPro" id="IPR059215">
    <property type="entry name" value="BRCT2_TopBP1-like"/>
</dbReference>
<dbReference type="Proteomes" id="UP000694865">
    <property type="component" value="Unplaced"/>
</dbReference>
<dbReference type="SMART" id="SM00292">
    <property type="entry name" value="BRCT"/>
    <property type="match status" value="4"/>
</dbReference>
<organism evidence="4 5">
    <name type="scientific">Saccoglossus kowalevskii</name>
    <name type="common">Acorn worm</name>
    <dbReference type="NCBI Taxonomy" id="10224"/>
    <lineage>
        <taxon>Eukaryota</taxon>
        <taxon>Metazoa</taxon>
        <taxon>Hemichordata</taxon>
        <taxon>Enteropneusta</taxon>
        <taxon>Harrimaniidae</taxon>
        <taxon>Saccoglossus</taxon>
    </lineage>
</organism>
<feature type="domain" description="BRCT" evidence="3">
    <location>
        <begin position="38"/>
        <end position="127"/>
    </location>
</feature>
<name>A0ABM0MNL7_SACKO</name>
<dbReference type="PROSITE" id="PS50172">
    <property type="entry name" value="BRCT"/>
    <property type="match status" value="4"/>
</dbReference>
<dbReference type="CDD" id="cd17731">
    <property type="entry name" value="BRCT_TopBP1_rpt2_like"/>
    <property type="match status" value="1"/>
</dbReference>
<dbReference type="CDD" id="cd18434">
    <property type="entry name" value="BRCT_TopBP1_rpt5"/>
    <property type="match status" value="1"/>
</dbReference>
<protein>
    <submittedName>
        <fullName evidence="5">DNA topoisomerase 2-binding protein 1-A-like</fullName>
    </submittedName>
</protein>
<evidence type="ECO:0000259" key="3">
    <source>
        <dbReference type="PROSITE" id="PS50172"/>
    </source>
</evidence>
<feature type="compositionally biased region" description="Acidic residues" evidence="2">
    <location>
        <begin position="376"/>
        <end position="385"/>
    </location>
</feature>
<keyword evidence="4" id="KW-1185">Reference proteome</keyword>
<reference evidence="5" key="1">
    <citation type="submission" date="2025-08" db="UniProtKB">
        <authorList>
            <consortium name="RefSeq"/>
        </authorList>
    </citation>
    <scope>IDENTIFICATION</scope>
    <source>
        <tissue evidence="5">Testes</tissue>
    </source>
</reference>